<accession>A0A397JEJ2</accession>
<gene>
    <name evidence="1" type="ORF">Glove_57g71</name>
</gene>
<comment type="caution">
    <text evidence="1">The sequence shown here is derived from an EMBL/GenBank/DDBJ whole genome shotgun (WGS) entry which is preliminary data.</text>
</comment>
<dbReference type="EMBL" id="PQFF01000054">
    <property type="protein sequence ID" value="RHZ85987.1"/>
    <property type="molecule type" value="Genomic_DNA"/>
</dbReference>
<organism evidence="1 2">
    <name type="scientific">Diversispora epigaea</name>
    <dbReference type="NCBI Taxonomy" id="1348612"/>
    <lineage>
        <taxon>Eukaryota</taxon>
        <taxon>Fungi</taxon>
        <taxon>Fungi incertae sedis</taxon>
        <taxon>Mucoromycota</taxon>
        <taxon>Glomeromycotina</taxon>
        <taxon>Glomeromycetes</taxon>
        <taxon>Diversisporales</taxon>
        <taxon>Diversisporaceae</taxon>
        <taxon>Diversispora</taxon>
    </lineage>
</organism>
<dbReference type="Proteomes" id="UP000266861">
    <property type="component" value="Unassembled WGS sequence"/>
</dbReference>
<reference evidence="1 2" key="1">
    <citation type="submission" date="2018-08" db="EMBL/GenBank/DDBJ databases">
        <title>Genome and evolution of the arbuscular mycorrhizal fungus Diversispora epigaea (formerly Glomus versiforme) and its bacterial endosymbionts.</title>
        <authorList>
            <person name="Sun X."/>
            <person name="Fei Z."/>
            <person name="Harrison M."/>
        </authorList>
    </citation>
    <scope>NUCLEOTIDE SEQUENCE [LARGE SCALE GENOMIC DNA]</scope>
    <source>
        <strain evidence="1 2">IT104</strain>
    </source>
</reference>
<protein>
    <submittedName>
        <fullName evidence="1">Uncharacterized protein</fullName>
    </submittedName>
</protein>
<sequence>MLDVHDVKIKVKNENNDDDDRNKHFELHEYFNNNLVYKLLKDIAKYLEDHDGCDDIGVDKGSNEESDEDQEKYFGGYNTDILARITTSPMPTITRTSTSIIK</sequence>
<proteinExistence type="predicted"/>
<evidence type="ECO:0000313" key="1">
    <source>
        <dbReference type="EMBL" id="RHZ85987.1"/>
    </source>
</evidence>
<keyword evidence="2" id="KW-1185">Reference proteome</keyword>
<evidence type="ECO:0000313" key="2">
    <source>
        <dbReference type="Proteomes" id="UP000266861"/>
    </source>
</evidence>
<dbReference type="AlphaFoldDB" id="A0A397JEJ2"/>
<name>A0A397JEJ2_9GLOM</name>